<dbReference type="Proteomes" id="UP000271650">
    <property type="component" value="Chromosome"/>
</dbReference>
<sequence length="51" mass="6281">MVQDYGYADRQRLIAQARAELEKEMQTDVRLWMQVHWRRWKRRGLFGGRTS</sequence>
<organism evidence="1 2">
    <name type="scientific">Acidithiobacillus sulfuriphilus</name>
    <dbReference type="NCBI Taxonomy" id="1867749"/>
    <lineage>
        <taxon>Bacteria</taxon>
        <taxon>Pseudomonadati</taxon>
        <taxon>Pseudomonadota</taxon>
        <taxon>Acidithiobacillia</taxon>
        <taxon>Acidithiobacillales</taxon>
        <taxon>Acidithiobacillaceae</taxon>
        <taxon>Acidithiobacillus</taxon>
    </lineage>
</organism>
<protein>
    <submittedName>
        <fullName evidence="1">Uncharacterized protein</fullName>
    </submittedName>
</protein>
<accession>A0ACD5HS66</accession>
<name>A0ACD5HS66_9PROT</name>
<reference evidence="1 2" key="1">
    <citation type="journal article" date="2019" name="Int. J. Syst. Evol. Microbiol.">
        <title>Acidithiobacillus sulfuriphilus sp. nov.: an extremely acidophilic sulfur-oxidizing chemolithotroph isolated from a neutral pH environment.</title>
        <authorList>
            <person name="Falagan C."/>
            <person name="Moya-Beltran A."/>
            <person name="Castro M."/>
            <person name="Quatrini R."/>
            <person name="Johnson D.B."/>
        </authorList>
    </citation>
    <scope>NUCLEOTIDE SEQUENCE [LARGE SCALE GENOMIC DNA]</scope>
    <source>
        <strain evidence="1 2">CJ-2</strain>
    </source>
</reference>
<evidence type="ECO:0000313" key="2">
    <source>
        <dbReference type="Proteomes" id="UP000271650"/>
    </source>
</evidence>
<evidence type="ECO:0000313" key="1">
    <source>
        <dbReference type="EMBL" id="XRI78171.1"/>
    </source>
</evidence>
<gene>
    <name evidence="1" type="ORF">EC580_005730</name>
</gene>
<proteinExistence type="predicted"/>
<keyword evidence="2" id="KW-1185">Reference proteome</keyword>
<dbReference type="EMBL" id="CP127527">
    <property type="protein sequence ID" value="XRI78171.1"/>
    <property type="molecule type" value="Genomic_DNA"/>
</dbReference>